<organism evidence="2 3">
    <name type="scientific">Mycoplana rhizolycopersici</name>
    <dbReference type="NCBI Taxonomy" id="2746702"/>
    <lineage>
        <taxon>Bacteria</taxon>
        <taxon>Pseudomonadati</taxon>
        <taxon>Pseudomonadota</taxon>
        <taxon>Alphaproteobacteria</taxon>
        <taxon>Hyphomicrobiales</taxon>
        <taxon>Rhizobiaceae</taxon>
        <taxon>Mycoplana</taxon>
    </lineage>
</organism>
<reference evidence="2 3" key="1">
    <citation type="submission" date="2020-06" db="EMBL/GenBank/DDBJ databases">
        <title>Rhizobium sp.nov. isolated from the tomato plant.</title>
        <authorList>
            <person name="Thin K.K."/>
            <person name="Zhang X."/>
            <person name="He S."/>
        </authorList>
    </citation>
    <scope>NUCLEOTIDE SEQUENCE [LARGE SCALE GENOMIC DNA]</scope>
    <source>
        <strain evidence="2 3">DBTS2</strain>
    </source>
</reference>
<proteinExistence type="predicted"/>
<gene>
    <name evidence="2" type="ORF">HV823_20885</name>
</gene>
<comment type="caution">
    <text evidence="2">The sequence shown here is derived from an EMBL/GenBank/DDBJ whole genome shotgun (WGS) entry which is preliminary data.</text>
</comment>
<evidence type="ECO:0000313" key="2">
    <source>
        <dbReference type="EMBL" id="NVP57714.1"/>
    </source>
</evidence>
<dbReference type="EMBL" id="JABXYK010000015">
    <property type="protein sequence ID" value="NVP57714.1"/>
    <property type="molecule type" value="Genomic_DNA"/>
</dbReference>
<evidence type="ECO:0000313" key="3">
    <source>
        <dbReference type="Proteomes" id="UP000659172"/>
    </source>
</evidence>
<dbReference type="RefSeq" id="WP_176951672.1">
    <property type="nucleotide sequence ID" value="NZ_JABXYK010000015.1"/>
</dbReference>
<feature type="compositionally biased region" description="Polar residues" evidence="1">
    <location>
        <begin position="29"/>
        <end position="44"/>
    </location>
</feature>
<evidence type="ECO:0000256" key="1">
    <source>
        <dbReference type="SAM" id="MobiDB-lite"/>
    </source>
</evidence>
<keyword evidence="3" id="KW-1185">Reference proteome</keyword>
<dbReference type="Proteomes" id="UP000659172">
    <property type="component" value="Unassembled WGS sequence"/>
</dbReference>
<accession>A0ABX2QIU9</accession>
<protein>
    <submittedName>
        <fullName evidence="2">Uncharacterized protein</fullName>
    </submittedName>
</protein>
<sequence>MPGRVVKAKMATAPPLRRRNELQKLPAGNFSTSAAIGRNRSGSLASDGLDHLGKGSSTKHLPKCERTPRLYRTAILTIFYSIRLNVKNREAYSGDQVASGYLKSDSYSEDQSDEESRDMCNFLQL</sequence>
<name>A0ABX2QIU9_9HYPH</name>
<feature type="region of interest" description="Disordered" evidence="1">
    <location>
        <begin position="15"/>
        <end position="64"/>
    </location>
</feature>